<organism evidence="1 2">
    <name type="scientific">Leucobacter allii</name>
    <dbReference type="NCBI Taxonomy" id="2932247"/>
    <lineage>
        <taxon>Bacteria</taxon>
        <taxon>Bacillati</taxon>
        <taxon>Actinomycetota</taxon>
        <taxon>Actinomycetes</taxon>
        <taxon>Micrococcales</taxon>
        <taxon>Microbacteriaceae</taxon>
        <taxon>Leucobacter</taxon>
    </lineage>
</organism>
<gene>
    <name evidence="1" type="ORF">MUN78_04435</name>
</gene>
<dbReference type="EMBL" id="CP095045">
    <property type="protein sequence ID" value="UOQ58099.1"/>
    <property type="molecule type" value="Genomic_DNA"/>
</dbReference>
<protein>
    <recommendedName>
        <fullName evidence="3">Head-tail adaptor protein</fullName>
    </recommendedName>
</protein>
<dbReference type="RefSeq" id="WP_244729072.1">
    <property type="nucleotide sequence ID" value="NZ_CP095045.1"/>
</dbReference>
<sequence length="107" mass="11904">MLLPHRGLVVVEPYLGGAANRRIFGPPATIERALIVDSDELVRDQYDAEVVASTTIYLERAATGDLPAPETRVTVRAGTADERVVHVIRCDRYEHPDIADLLEVRLR</sequence>
<evidence type="ECO:0000313" key="2">
    <source>
        <dbReference type="Proteomes" id="UP000831786"/>
    </source>
</evidence>
<keyword evidence="2" id="KW-1185">Reference proteome</keyword>
<proteinExistence type="predicted"/>
<reference evidence="1 2" key="1">
    <citation type="submission" date="2022-04" db="EMBL/GenBank/DDBJ databases">
        <title>Leucobacter sp. isolated from rhizosphere of garlic.</title>
        <authorList>
            <person name="Won M."/>
            <person name="Lee C.-M."/>
            <person name="Woen H.-Y."/>
            <person name="Kwon S.-W."/>
        </authorList>
    </citation>
    <scope>NUCLEOTIDE SEQUENCE [LARGE SCALE GENOMIC DNA]</scope>
    <source>
        <strain evidence="1 2">H21R-40</strain>
    </source>
</reference>
<evidence type="ECO:0000313" key="1">
    <source>
        <dbReference type="EMBL" id="UOQ58099.1"/>
    </source>
</evidence>
<name>A0ABY4FP95_9MICO</name>
<accession>A0ABY4FP95</accession>
<evidence type="ECO:0008006" key="3">
    <source>
        <dbReference type="Google" id="ProtNLM"/>
    </source>
</evidence>
<dbReference type="Proteomes" id="UP000831786">
    <property type="component" value="Chromosome"/>
</dbReference>